<dbReference type="OrthoDB" id="9803119at2"/>
<dbReference type="KEGG" id="rce:RC1_1929"/>
<dbReference type="STRING" id="414684.RC1_1929"/>
<dbReference type="EMBL" id="CP000613">
    <property type="protein sequence ID" value="ACI99325.1"/>
    <property type="molecule type" value="Genomic_DNA"/>
</dbReference>
<organism evidence="1 2">
    <name type="scientific">Rhodospirillum centenum (strain ATCC 51521 / SW)</name>
    <dbReference type="NCBI Taxonomy" id="414684"/>
    <lineage>
        <taxon>Bacteria</taxon>
        <taxon>Pseudomonadati</taxon>
        <taxon>Pseudomonadota</taxon>
        <taxon>Alphaproteobacteria</taxon>
        <taxon>Rhodospirillales</taxon>
        <taxon>Rhodospirillaceae</taxon>
        <taxon>Rhodospirillum</taxon>
    </lineage>
</organism>
<gene>
    <name evidence="1" type="ordered locus">RC1_1929</name>
</gene>
<dbReference type="InterPro" id="IPR042206">
    <property type="entry name" value="CRISPR-assoc_Cas1_C"/>
</dbReference>
<accession>B6ITM4</accession>
<dbReference type="Proteomes" id="UP000001591">
    <property type="component" value="Chromosome"/>
</dbReference>
<evidence type="ECO:0000313" key="1">
    <source>
        <dbReference type="EMBL" id="ACI99325.1"/>
    </source>
</evidence>
<evidence type="ECO:0000313" key="2">
    <source>
        <dbReference type="Proteomes" id="UP000001591"/>
    </source>
</evidence>
<dbReference type="PANTHER" id="PTHR34353:SF2">
    <property type="entry name" value="CRISPR-ASSOCIATED ENDONUCLEASE CAS1 1"/>
    <property type="match status" value="1"/>
</dbReference>
<sequence length="95" mass="11169">MADDVLVPARMVNEWVYCPRLAYLEWVEGEWADSGDTVNGRRTLIRAFERRLEQEVTHPVFGYQISTRRMLHVQARLLAKSLRGEIPAYPHYIPR</sequence>
<protein>
    <submittedName>
        <fullName evidence="1">CRISPR-associated protein Cas1</fullName>
    </submittedName>
</protein>
<dbReference type="AlphaFoldDB" id="B6ITM4"/>
<dbReference type="eggNOG" id="COG1518">
    <property type="taxonomic scope" value="Bacteria"/>
</dbReference>
<dbReference type="Gene3D" id="1.20.120.920">
    <property type="entry name" value="CRISPR-associated endonuclease Cas1, C-terminal domain"/>
    <property type="match status" value="1"/>
</dbReference>
<name>B6ITM4_RHOCS</name>
<keyword evidence="2" id="KW-1185">Reference proteome</keyword>
<dbReference type="HOGENOM" id="CLU_2370878_0_0_5"/>
<proteinExistence type="predicted"/>
<dbReference type="PANTHER" id="PTHR34353">
    <property type="entry name" value="CRISPR-ASSOCIATED ENDONUCLEASE CAS1 1"/>
    <property type="match status" value="1"/>
</dbReference>
<dbReference type="RefSeq" id="WP_012567110.1">
    <property type="nucleotide sequence ID" value="NC_011420.2"/>
</dbReference>
<dbReference type="InterPro" id="IPR050646">
    <property type="entry name" value="Cas1"/>
</dbReference>
<reference evidence="1 2" key="1">
    <citation type="journal article" date="2010" name="BMC Genomics">
        <title>Metabolic flexibility revealed in the genome of the cyst-forming alpha-1 proteobacterium Rhodospirillum centenum.</title>
        <authorList>
            <person name="Lu Y.K."/>
            <person name="Marden J."/>
            <person name="Han M."/>
            <person name="Swingley W.D."/>
            <person name="Mastrian S.D."/>
            <person name="Chowdhury S.R."/>
            <person name="Hao J."/>
            <person name="Helmy T."/>
            <person name="Kim S."/>
            <person name="Kurdoglu A.A."/>
            <person name="Matthies H.J."/>
            <person name="Rollo D."/>
            <person name="Stothard P."/>
            <person name="Blankenship R.E."/>
            <person name="Bauer C.E."/>
            <person name="Touchman J.W."/>
        </authorList>
    </citation>
    <scope>NUCLEOTIDE SEQUENCE [LARGE SCALE GENOMIC DNA]</scope>
    <source>
        <strain evidence="2">ATCC 51521 / SW</strain>
    </source>
</reference>